<dbReference type="STRING" id="869209.Tresu_0247"/>
<dbReference type="AlphaFoldDB" id="F2NUB5"/>
<evidence type="ECO:0000313" key="2">
    <source>
        <dbReference type="EMBL" id="AEB13208.1"/>
    </source>
</evidence>
<organism evidence="2 3">
    <name type="scientific">Treponema succinifaciens (strain ATCC 33096 / DSM 2489 / 6091)</name>
    <dbReference type="NCBI Taxonomy" id="869209"/>
    <lineage>
        <taxon>Bacteria</taxon>
        <taxon>Pseudomonadati</taxon>
        <taxon>Spirochaetota</taxon>
        <taxon>Spirochaetia</taxon>
        <taxon>Spirochaetales</taxon>
        <taxon>Treponemataceae</taxon>
        <taxon>Treponema</taxon>
    </lineage>
</organism>
<dbReference type="RefSeq" id="WP_013700519.1">
    <property type="nucleotide sequence ID" value="NC_015385.1"/>
</dbReference>
<dbReference type="KEGG" id="tsu:Tresu_0247"/>
<evidence type="ECO:0008006" key="4">
    <source>
        <dbReference type="Google" id="ProtNLM"/>
    </source>
</evidence>
<keyword evidence="3" id="KW-1185">Reference proteome</keyword>
<gene>
    <name evidence="2" type="ordered locus">Tresu_0247</name>
</gene>
<keyword evidence="1" id="KW-0732">Signal</keyword>
<accession>F2NUB5</accession>
<protein>
    <recommendedName>
        <fullName evidence="4">Lipoprotein</fullName>
    </recommendedName>
</protein>
<dbReference type="PROSITE" id="PS51257">
    <property type="entry name" value="PROKAR_LIPOPROTEIN"/>
    <property type="match status" value="1"/>
</dbReference>
<reference evidence="3" key="2">
    <citation type="submission" date="2011-04" db="EMBL/GenBank/DDBJ databases">
        <title>The complete genome of chromosome of Treponema succinifaciens DSM 2489.</title>
        <authorList>
            <person name="Lucas S."/>
            <person name="Copeland A."/>
            <person name="Lapidus A."/>
            <person name="Bruce D."/>
            <person name="Goodwin L."/>
            <person name="Pitluck S."/>
            <person name="Peters L."/>
            <person name="Kyrpides N."/>
            <person name="Mavromatis K."/>
            <person name="Ivanova N."/>
            <person name="Ovchinnikova G."/>
            <person name="Teshima H."/>
            <person name="Detter J.C."/>
            <person name="Tapia R."/>
            <person name="Han C."/>
            <person name="Land M."/>
            <person name="Hauser L."/>
            <person name="Markowitz V."/>
            <person name="Cheng J.-F."/>
            <person name="Hugenholtz P."/>
            <person name="Woyke T."/>
            <person name="Wu D."/>
            <person name="Gronow S."/>
            <person name="Wellnitz S."/>
            <person name="Brambilla E."/>
            <person name="Klenk H.-P."/>
            <person name="Eisen J.A."/>
        </authorList>
    </citation>
    <scope>NUCLEOTIDE SEQUENCE [LARGE SCALE GENOMIC DNA]</scope>
    <source>
        <strain evidence="3">ATCC 33096 / DSM 2489 / 6091</strain>
    </source>
</reference>
<feature type="chain" id="PRO_5003282925" description="Lipoprotein" evidence="1">
    <location>
        <begin position="24"/>
        <end position="136"/>
    </location>
</feature>
<evidence type="ECO:0000313" key="3">
    <source>
        <dbReference type="Proteomes" id="UP000006852"/>
    </source>
</evidence>
<dbReference type="GeneID" id="302997482"/>
<dbReference type="Proteomes" id="UP000006852">
    <property type="component" value="Chromosome"/>
</dbReference>
<evidence type="ECO:0000256" key="1">
    <source>
        <dbReference type="SAM" id="SignalP"/>
    </source>
</evidence>
<proteinExistence type="predicted"/>
<name>F2NUB5_TRES6</name>
<reference evidence="2 3" key="1">
    <citation type="journal article" date="2011" name="Stand. Genomic Sci.">
        <title>Complete genome sequence of Treponema succinifaciens type strain (6091).</title>
        <authorList>
            <person name="Han C."/>
            <person name="Gronow S."/>
            <person name="Teshima H."/>
            <person name="Lapidus A."/>
            <person name="Nolan M."/>
            <person name="Lucas S."/>
            <person name="Hammon N."/>
            <person name="Deshpande S."/>
            <person name="Cheng J.F."/>
            <person name="Zeytun A."/>
            <person name="Tapia R."/>
            <person name="Goodwin L."/>
            <person name="Pitluck S."/>
            <person name="Liolios K."/>
            <person name="Pagani I."/>
            <person name="Ivanova N."/>
            <person name="Mavromatis K."/>
            <person name="Mikhailova N."/>
            <person name="Huntemann M."/>
            <person name="Pati A."/>
            <person name="Chen A."/>
            <person name="Palaniappan K."/>
            <person name="Land M."/>
            <person name="Hauser L."/>
            <person name="Brambilla E.M."/>
            <person name="Rohde M."/>
            <person name="Goker M."/>
            <person name="Woyke T."/>
            <person name="Bristow J."/>
            <person name="Eisen J.A."/>
            <person name="Markowitz V."/>
            <person name="Hugenholtz P."/>
            <person name="Kyrpides N.C."/>
            <person name="Klenk H.P."/>
            <person name="Detter J.C."/>
        </authorList>
    </citation>
    <scope>NUCLEOTIDE SEQUENCE [LARGE SCALE GENOMIC DNA]</scope>
    <source>
        <strain evidence="3">ATCC 33096 / DSM 2489 / 6091</strain>
    </source>
</reference>
<sequence length="136" mass="15985">MNKKFLLSFIILCSVFVSCISMSDTQKNELIILNPTLFHNEDNFVFIGKINLSTNRFVEIYFTEYLFANNRATYRLVFFDNNNSISCYKIEDKPILINNILVFPYKKELGNEIKIKDNIPNNIYLNGEIIELLIIR</sequence>
<dbReference type="EMBL" id="CP002631">
    <property type="protein sequence ID" value="AEB13208.1"/>
    <property type="molecule type" value="Genomic_DNA"/>
</dbReference>
<feature type="signal peptide" evidence="1">
    <location>
        <begin position="1"/>
        <end position="23"/>
    </location>
</feature>
<dbReference type="HOGENOM" id="CLU_1874534_0_0_12"/>